<evidence type="ECO:0000256" key="6">
    <source>
        <dbReference type="ARBA" id="ARBA00023136"/>
    </source>
</evidence>
<dbReference type="InterPro" id="IPR027470">
    <property type="entry name" value="Cation_efflux_CTD"/>
</dbReference>
<dbReference type="PANTHER" id="PTHR43840">
    <property type="entry name" value="MITOCHONDRIAL METAL TRANSPORTER 1-RELATED"/>
    <property type="match status" value="1"/>
</dbReference>
<keyword evidence="3" id="KW-0813">Transport</keyword>
<reference evidence="11 13" key="1">
    <citation type="submission" date="2015-09" db="EMBL/GenBank/DDBJ databases">
        <title>Draft genome sequence of Hydrogenibacillus schlegelii DSM 2000.</title>
        <authorList>
            <person name="Hemp J."/>
        </authorList>
    </citation>
    <scope>NUCLEOTIDE SEQUENCE [LARGE SCALE GENOMIC DNA]</scope>
    <source>
        <strain evidence="11 13">MA 48</strain>
    </source>
</reference>
<evidence type="ECO:0000256" key="5">
    <source>
        <dbReference type="ARBA" id="ARBA00022989"/>
    </source>
</evidence>
<evidence type="ECO:0000259" key="8">
    <source>
        <dbReference type="Pfam" id="PF01545"/>
    </source>
</evidence>
<feature type="transmembrane region" description="Helical" evidence="7">
    <location>
        <begin position="46"/>
        <end position="65"/>
    </location>
</feature>
<evidence type="ECO:0000313" key="12">
    <source>
        <dbReference type="EMBL" id="PTQ53602.1"/>
    </source>
</evidence>
<evidence type="ECO:0000313" key="13">
    <source>
        <dbReference type="Proteomes" id="UP000243024"/>
    </source>
</evidence>
<dbReference type="Proteomes" id="UP000244180">
    <property type="component" value="Unassembled WGS sequence"/>
</dbReference>
<feature type="transmembrane region" description="Helical" evidence="7">
    <location>
        <begin position="185"/>
        <end position="204"/>
    </location>
</feature>
<dbReference type="EMBL" id="JAHHQF010000051">
    <property type="protein sequence ID" value="MBT9282268.1"/>
    <property type="molecule type" value="Genomic_DNA"/>
</dbReference>
<dbReference type="NCBIfam" id="TIGR01297">
    <property type="entry name" value="CDF"/>
    <property type="match status" value="1"/>
</dbReference>
<comment type="subcellular location">
    <subcellularLocation>
        <location evidence="1">Membrane</location>
        <topology evidence="1">Multi-pass membrane protein</topology>
    </subcellularLocation>
</comment>
<evidence type="ECO:0000256" key="3">
    <source>
        <dbReference type="ARBA" id="ARBA00022448"/>
    </source>
</evidence>
<comment type="caution">
    <text evidence="12">The sequence shown here is derived from an EMBL/GenBank/DDBJ whole genome shotgun (WGS) entry which is preliminary data.</text>
</comment>
<name>A0A132MGS0_HYDSH</name>
<dbReference type="InterPro" id="IPR027469">
    <property type="entry name" value="Cation_efflux_TMD_sf"/>
</dbReference>
<dbReference type="Pfam" id="PF01545">
    <property type="entry name" value="Cation_efflux"/>
    <property type="match status" value="1"/>
</dbReference>
<reference evidence="12 14" key="2">
    <citation type="submission" date="2017-08" db="EMBL/GenBank/DDBJ databases">
        <title>Burning lignite coal seam in the remote Altai Mountains harbors a hydrogen-driven thermophilic microbial community.</title>
        <authorList>
            <person name="Kadnikov V.V."/>
            <person name="Mardanov A.V."/>
            <person name="Ivasenko D."/>
            <person name="Beletsky A.V."/>
            <person name="Karnachuk O.V."/>
            <person name="Ravin N.V."/>
        </authorList>
    </citation>
    <scope>NUCLEOTIDE SEQUENCE [LARGE SCALE GENOMIC DNA]</scope>
    <source>
        <strain evidence="12">AL33</strain>
    </source>
</reference>
<evidence type="ECO:0000313" key="11">
    <source>
        <dbReference type="EMBL" id="OAR04498.1"/>
    </source>
</evidence>
<keyword evidence="5 7" id="KW-1133">Transmembrane helix</keyword>
<sequence>MSLDAKRLSGERRAAWLSVIANLFLTVGKIAVGLRAASEALFADGLHNAADLFASVVVLGVIGYANKPADDDHPYGHGKAEVVTSGVVGLLLFIIAAFIVVEAGQTLLQGTGHPPDPVAAWVAAASFALKWALFRYSLHVARRLRSKAIEAIAYDHQTDIAASLAALFGVLFAVAGGQFGVPGLAYADPIGGLIVAAFIVRIAWRMMVEAVHILMERSVDPQALDIYRSIIARFPDVKRIDRIRAREHGHYILLDVRLSVPSHFTVQEGHDLGRKIKAALMAADDRIREVLIHLNPYSPDG</sequence>
<dbReference type="Proteomes" id="UP000243024">
    <property type="component" value="Unassembled WGS sequence"/>
</dbReference>
<feature type="transmembrane region" description="Helical" evidence="7">
    <location>
        <begin position="118"/>
        <end position="138"/>
    </location>
</feature>
<comment type="similarity">
    <text evidence="2">Belongs to the cation diffusion facilitator (CDF) transporter (TC 2.A.4) family.</text>
</comment>
<keyword evidence="6 7" id="KW-0472">Membrane</keyword>
<dbReference type="OrthoDB" id="9806522at2"/>
<dbReference type="FunFam" id="1.20.1510.10:FF:000006">
    <property type="entry name" value="Divalent cation efflux transporter"/>
    <property type="match status" value="1"/>
</dbReference>
<dbReference type="GO" id="GO:0016020">
    <property type="term" value="C:membrane"/>
    <property type="evidence" value="ECO:0007669"/>
    <property type="project" value="UniProtKB-SubCell"/>
</dbReference>
<evidence type="ECO:0000313" key="14">
    <source>
        <dbReference type="Proteomes" id="UP000244180"/>
    </source>
</evidence>
<dbReference type="InterPro" id="IPR058533">
    <property type="entry name" value="Cation_efflux_TM"/>
</dbReference>
<reference evidence="10" key="3">
    <citation type="journal article" date="2021" name="Microbiology">
        <title>Metagenomic Analysis of the Microbial Community in the Underground Coal Fire Area (Kemerovo Region, Russia) Revealed Predominance of Thermophilic Members of the Phyla Deinococcus-thermus, Aquificae, and Firmicutes.</title>
        <authorList>
            <person name="Kadnikov V."/>
            <person name="Mardanov A.V."/>
            <person name="Beletsky A.V."/>
            <person name="Karnachuk O.V."/>
            <person name="Ravin N.V."/>
        </authorList>
    </citation>
    <scope>NUCLEOTIDE SEQUENCE</scope>
    <source>
        <strain evidence="10">RBS10-49</strain>
    </source>
</reference>
<dbReference type="RefSeq" id="WP_066200468.1">
    <property type="nucleotide sequence ID" value="NZ_CBCSAS010000042.1"/>
</dbReference>
<proteinExistence type="inferred from homology"/>
<dbReference type="InterPro" id="IPR050291">
    <property type="entry name" value="CDF_Transporter"/>
</dbReference>
<dbReference type="STRING" id="1484.SA87_10420"/>
<protein>
    <submittedName>
        <fullName evidence="10 11">Transporter</fullName>
    </submittedName>
    <submittedName>
        <fullName evidence="12">Cobalt-zinc-cadmium resistance protein</fullName>
    </submittedName>
</protein>
<dbReference type="SUPFAM" id="SSF161111">
    <property type="entry name" value="Cation efflux protein transmembrane domain-like"/>
    <property type="match status" value="1"/>
</dbReference>
<evidence type="ECO:0000256" key="2">
    <source>
        <dbReference type="ARBA" id="ARBA00008114"/>
    </source>
</evidence>
<evidence type="ECO:0000313" key="10">
    <source>
        <dbReference type="EMBL" id="MBT9282268.1"/>
    </source>
</evidence>
<dbReference type="Gene3D" id="3.30.70.1350">
    <property type="entry name" value="Cation efflux protein, cytoplasmic domain"/>
    <property type="match status" value="1"/>
</dbReference>
<dbReference type="AlphaFoldDB" id="A0A132MGS0"/>
<gene>
    <name evidence="12" type="ORF">HSCHL_1667</name>
    <name evidence="10" type="ORF">KM312_06370</name>
    <name evidence="11" type="ORF">SA87_10420</name>
</gene>
<feature type="transmembrane region" description="Helical" evidence="7">
    <location>
        <begin position="159"/>
        <end position="179"/>
    </location>
</feature>
<evidence type="ECO:0000256" key="4">
    <source>
        <dbReference type="ARBA" id="ARBA00022692"/>
    </source>
</evidence>
<evidence type="ECO:0000256" key="1">
    <source>
        <dbReference type="ARBA" id="ARBA00004141"/>
    </source>
</evidence>
<dbReference type="SUPFAM" id="SSF160240">
    <property type="entry name" value="Cation efflux protein cytoplasmic domain-like"/>
    <property type="match status" value="1"/>
</dbReference>
<feature type="domain" description="Cation efflux protein cytoplasmic" evidence="9">
    <location>
        <begin position="222"/>
        <end position="297"/>
    </location>
</feature>
<feature type="transmembrane region" description="Helical" evidence="7">
    <location>
        <begin position="86"/>
        <end position="106"/>
    </location>
</feature>
<feature type="transmembrane region" description="Helical" evidence="7">
    <location>
        <begin position="14"/>
        <end position="34"/>
    </location>
</feature>
<feature type="domain" description="Cation efflux protein transmembrane" evidence="8">
    <location>
        <begin position="16"/>
        <end position="215"/>
    </location>
</feature>
<accession>A0A132MGS0</accession>
<dbReference type="EMBL" id="JXBB01000014">
    <property type="protein sequence ID" value="OAR04498.1"/>
    <property type="molecule type" value="Genomic_DNA"/>
</dbReference>
<dbReference type="GO" id="GO:0008324">
    <property type="term" value="F:monoatomic cation transmembrane transporter activity"/>
    <property type="evidence" value="ECO:0007669"/>
    <property type="project" value="InterPro"/>
</dbReference>
<evidence type="ECO:0000259" key="9">
    <source>
        <dbReference type="Pfam" id="PF16916"/>
    </source>
</evidence>
<dbReference type="Proteomes" id="UP000748108">
    <property type="component" value="Unassembled WGS sequence"/>
</dbReference>
<dbReference type="Gene3D" id="1.20.1510.10">
    <property type="entry name" value="Cation efflux protein transmembrane domain"/>
    <property type="match status" value="1"/>
</dbReference>
<dbReference type="InterPro" id="IPR002524">
    <property type="entry name" value="Cation_efflux"/>
</dbReference>
<dbReference type="InterPro" id="IPR036837">
    <property type="entry name" value="Cation_efflux_CTD_sf"/>
</dbReference>
<organism evidence="12 14">
    <name type="scientific">Hydrogenibacillus schlegelii</name>
    <name type="common">Bacillus schlegelii</name>
    <dbReference type="NCBI Taxonomy" id="1484"/>
    <lineage>
        <taxon>Bacteria</taxon>
        <taxon>Bacillati</taxon>
        <taxon>Bacillota</taxon>
        <taxon>Bacilli</taxon>
        <taxon>Bacillales</taxon>
        <taxon>Bacillales Family X. Incertae Sedis</taxon>
        <taxon>Hydrogenibacillus</taxon>
    </lineage>
</organism>
<dbReference type="PANTHER" id="PTHR43840:SF15">
    <property type="entry name" value="MITOCHONDRIAL METAL TRANSPORTER 1-RELATED"/>
    <property type="match status" value="1"/>
</dbReference>
<dbReference type="Pfam" id="PF16916">
    <property type="entry name" value="ZT_dimer"/>
    <property type="match status" value="1"/>
</dbReference>
<keyword evidence="13" id="KW-1185">Reference proteome</keyword>
<dbReference type="EMBL" id="PEBV01000013">
    <property type="protein sequence ID" value="PTQ53602.1"/>
    <property type="molecule type" value="Genomic_DNA"/>
</dbReference>
<keyword evidence="4 7" id="KW-0812">Transmembrane</keyword>
<evidence type="ECO:0000256" key="7">
    <source>
        <dbReference type="SAM" id="Phobius"/>
    </source>
</evidence>